<evidence type="ECO:0000259" key="7">
    <source>
        <dbReference type="Pfam" id="PF07731"/>
    </source>
</evidence>
<evidence type="ECO:0000313" key="9">
    <source>
        <dbReference type="EMBL" id="KAL1519183.1"/>
    </source>
</evidence>
<dbReference type="InterPro" id="IPR011707">
    <property type="entry name" value="Cu-oxidase-like_N"/>
</dbReference>
<comment type="caution">
    <text evidence="9">The sequence shown here is derived from an EMBL/GenBank/DDBJ whole genome shotgun (WGS) entry which is preliminary data.</text>
</comment>
<proteinExistence type="inferred from homology"/>
<dbReference type="Gene3D" id="2.60.40.420">
    <property type="entry name" value="Cupredoxins - blue copper proteins"/>
    <property type="match status" value="3"/>
</dbReference>
<comment type="similarity">
    <text evidence="1">Belongs to the multicopper oxidase family.</text>
</comment>
<keyword evidence="10" id="KW-1185">Reference proteome</keyword>
<dbReference type="InterPro" id="IPR011706">
    <property type="entry name" value="Cu-oxidase_C"/>
</dbReference>
<sequence length="674" mass="71234">MLRGHFLLLASSLQGASAIVTDVIGAALEQPTSFSSTQTEFTVSLTLQRYLYTGPNNLQQYTRAFNNELTGPTIRIKPGDTLHIELTNGLSAEAFDTSGLHNNFKDFDTTNLHTHGLHIHGTAPGDSIFTVVNPGQKYTYTYQIPSNHEGGTFWYHPHHHGSTAIQAGGGAAGMIIVEDAANLLPASISALEEVILVLSHLDMASLTAVGTQYETNCQNAGGSVADCNEDTWSDGAISGTQVNLVVVNGMYQPTISMAANRWYRWRMVFAAVNAVLEPMLTGCEIKLLAKDGVYLSPAPRDITTGYMGPGNRADWIVRCPAGSYSLFSNQIRRRKLQGPRPAKGPGGGGLAGGGAGNAPFTQLLATVVVTDQGDSQCTLPTFEVNRPCYLVDLRSATASQTVNFRLGPAPTINGASFVSSTTYAASMPVGNVIQYDLNGVDAHPFHNHVNSFQLLEDPADTANNYFRAGDWHDVLISPNGVLSVRLQTDKWVGTQVFHCHILEHEDEGMMGATQITGTEGTLYSVIDEYVSTGVNESSVTVTVTAASTRIVCIIDAADQATADSLLATVSPSFADNDATTITLGFAVISSSVSIATVSVATAVPFLPPPPSPLQPPASSDDTVVIAAIAGSIGGAFLLVLVGFLCFKQKNRRDMKPTPGGAAGAAAPGSRPVEC</sequence>
<accession>A0AB34JD17</accession>
<evidence type="ECO:0000256" key="5">
    <source>
        <dbReference type="SAM" id="Phobius"/>
    </source>
</evidence>
<dbReference type="Pfam" id="PF07732">
    <property type="entry name" value="Cu-oxidase_3"/>
    <property type="match status" value="1"/>
</dbReference>
<feature type="chain" id="PRO_5044238038" description="Laccase" evidence="6">
    <location>
        <begin position="19"/>
        <end position="674"/>
    </location>
</feature>
<dbReference type="SUPFAM" id="SSF49503">
    <property type="entry name" value="Cupredoxins"/>
    <property type="match status" value="3"/>
</dbReference>
<dbReference type="EMBL" id="JBGBPQ010000010">
    <property type="protein sequence ID" value="KAL1519183.1"/>
    <property type="molecule type" value="Genomic_DNA"/>
</dbReference>
<evidence type="ECO:0000313" key="10">
    <source>
        <dbReference type="Proteomes" id="UP001515480"/>
    </source>
</evidence>
<keyword evidence="6" id="KW-0732">Signal</keyword>
<protein>
    <recommendedName>
        <fullName evidence="11">Laccase</fullName>
    </recommendedName>
</protein>
<evidence type="ECO:0008006" key="11">
    <source>
        <dbReference type="Google" id="ProtNLM"/>
    </source>
</evidence>
<evidence type="ECO:0000256" key="1">
    <source>
        <dbReference type="ARBA" id="ARBA00010609"/>
    </source>
</evidence>
<feature type="transmembrane region" description="Helical" evidence="5">
    <location>
        <begin position="623"/>
        <end position="646"/>
    </location>
</feature>
<dbReference type="InterPro" id="IPR008972">
    <property type="entry name" value="Cupredoxin"/>
</dbReference>
<gene>
    <name evidence="9" type="ORF">AB1Y20_003443</name>
</gene>
<dbReference type="Pfam" id="PF07731">
    <property type="entry name" value="Cu-oxidase_2"/>
    <property type="match status" value="1"/>
</dbReference>
<dbReference type="GO" id="GO:0005507">
    <property type="term" value="F:copper ion binding"/>
    <property type="evidence" value="ECO:0007669"/>
    <property type="project" value="InterPro"/>
</dbReference>
<feature type="domain" description="Plastocyanin-like" evidence="7">
    <location>
        <begin position="413"/>
        <end position="513"/>
    </location>
</feature>
<evidence type="ECO:0000256" key="4">
    <source>
        <dbReference type="SAM" id="MobiDB-lite"/>
    </source>
</evidence>
<evidence type="ECO:0000256" key="2">
    <source>
        <dbReference type="ARBA" id="ARBA00022723"/>
    </source>
</evidence>
<evidence type="ECO:0000259" key="8">
    <source>
        <dbReference type="Pfam" id="PF07732"/>
    </source>
</evidence>
<dbReference type="InterPro" id="IPR002355">
    <property type="entry name" value="Cu_oxidase_Cu_BS"/>
</dbReference>
<dbReference type="InterPro" id="IPR045087">
    <property type="entry name" value="Cu-oxidase_fam"/>
</dbReference>
<dbReference type="PANTHER" id="PTHR11709">
    <property type="entry name" value="MULTI-COPPER OXIDASE"/>
    <property type="match status" value="1"/>
</dbReference>
<feature type="region of interest" description="Disordered" evidence="4">
    <location>
        <begin position="654"/>
        <end position="674"/>
    </location>
</feature>
<keyword evidence="2" id="KW-0479">Metal-binding</keyword>
<dbReference type="AlphaFoldDB" id="A0AB34JD17"/>
<keyword evidence="5" id="KW-1133">Transmembrane helix</keyword>
<feature type="signal peptide" evidence="6">
    <location>
        <begin position="1"/>
        <end position="18"/>
    </location>
</feature>
<feature type="domain" description="Plastocyanin-like" evidence="8">
    <location>
        <begin position="59"/>
        <end position="180"/>
    </location>
</feature>
<evidence type="ECO:0000256" key="6">
    <source>
        <dbReference type="SAM" id="SignalP"/>
    </source>
</evidence>
<dbReference type="PROSITE" id="PS00080">
    <property type="entry name" value="MULTICOPPER_OXIDASE2"/>
    <property type="match status" value="1"/>
</dbReference>
<reference evidence="9 10" key="1">
    <citation type="journal article" date="2024" name="Science">
        <title>Giant polyketide synthase enzymes in the biosynthesis of giant marine polyether toxins.</title>
        <authorList>
            <person name="Fallon T.R."/>
            <person name="Shende V.V."/>
            <person name="Wierzbicki I.H."/>
            <person name="Pendleton A.L."/>
            <person name="Watervoot N.F."/>
            <person name="Auber R.P."/>
            <person name="Gonzalez D.J."/>
            <person name="Wisecaver J.H."/>
            <person name="Moore B.S."/>
        </authorList>
    </citation>
    <scope>NUCLEOTIDE SEQUENCE [LARGE SCALE GENOMIC DNA]</scope>
    <source>
        <strain evidence="9 10">12B1</strain>
    </source>
</reference>
<keyword evidence="3" id="KW-0560">Oxidoreductase</keyword>
<dbReference type="PANTHER" id="PTHR11709:SF518">
    <property type="entry name" value="MULTICOPPER OXIDASE"/>
    <property type="match status" value="1"/>
</dbReference>
<dbReference type="GO" id="GO:0016491">
    <property type="term" value="F:oxidoreductase activity"/>
    <property type="evidence" value="ECO:0007669"/>
    <property type="project" value="UniProtKB-KW"/>
</dbReference>
<name>A0AB34JD17_PRYPA</name>
<evidence type="ECO:0000256" key="3">
    <source>
        <dbReference type="ARBA" id="ARBA00023002"/>
    </source>
</evidence>
<keyword evidence="5" id="KW-0812">Transmembrane</keyword>
<dbReference type="CDD" id="cd13853">
    <property type="entry name" value="CuRO_1_Tth-MCO_like"/>
    <property type="match status" value="1"/>
</dbReference>
<dbReference type="Proteomes" id="UP001515480">
    <property type="component" value="Unassembled WGS sequence"/>
</dbReference>
<organism evidence="9 10">
    <name type="scientific">Prymnesium parvum</name>
    <name type="common">Toxic golden alga</name>
    <dbReference type="NCBI Taxonomy" id="97485"/>
    <lineage>
        <taxon>Eukaryota</taxon>
        <taxon>Haptista</taxon>
        <taxon>Haptophyta</taxon>
        <taxon>Prymnesiophyceae</taxon>
        <taxon>Prymnesiales</taxon>
        <taxon>Prymnesiaceae</taxon>
        <taxon>Prymnesium</taxon>
    </lineage>
</organism>
<keyword evidence="5" id="KW-0472">Membrane</keyword>